<evidence type="ECO:0000313" key="5">
    <source>
        <dbReference type="Proteomes" id="UP001287356"/>
    </source>
</evidence>
<feature type="region of interest" description="Disordered" evidence="1">
    <location>
        <begin position="174"/>
        <end position="193"/>
    </location>
</feature>
<evidence type="ECO:0000256" key="1">
    <source>
        <dbReference type="SAM" id="MobiDB-lite"/>
    </source>
</evidence>
<feature type="transmembrane region" description="Helical" evidence="2">
    <location>
        <begin position="454"/>
        <end position="480"/>
    </location>
</feature>
<proteinExistence type="predicted"/>
<dbReference type="PANTHER" id="PTHR35043">
    <property type="entry name" value="TRANSCRIPTION FACTOR DOMAIN-CONTAINING PROTEIN"/>
    <property type="match status" value="1"/>
</dbReference>
<feature type="compositionally biased region" description="Basic and acidic residues" evidence="1">
    <location>
        <begin position="176"/>
        <end position="193"/>
    </location>
</feature>
<gene>
    <name evidence="4" type="ORF">B0T24DRAFT_680108</name>
</gene>
<evidence type="ECO:0000256" key="2">
    <source>
        <dbReference type="SAM" id="Phobius"/>
    </source>
</evidence>
<feature type="transmembrane region" description="Helical" evidence="2">
    <location>
        <begin position="304"/>
        <end position="322"/>
    </location>
</feature>
<evidence type="ECO:0000256" key="3">
    <source>
        <dbReference type="SAM" id="SignalP"/>
    </source>
</evidence>
<feature type="chain" id="PRO_5041931036" evidence="3">
    <location>
        <begin position="23"/>
        <end position="647"/>
    </location>
</feature>
<protein>
    <submittedName>
        <fullName evidence="4">Uncharacterized protein</fullName>
    </submittedName>
</protein>
<feature type="transmembrane region" description="Helical" evidence="2">
    <location>
        <begin position="110"/>
        <end position="131"/>
    </location>
</feature>
<reference evidence="4" key="2">
    <citation type="submission" date="2023-06" db="EMBL/GenBank/DDBJ databases">
        <authorList>
            <consortium name="Lawrence Berkeley National Laboratory"/>
            <person name="Haridas S."/>
            <person name="Hensen N."/>
            <person name="Bonometti L."/>
            <person name="Westerberg I."/>
            <person name="Brannstrom I.O."/>
            <person name="Guillou S."/>
            <person name="Cros-Aarteil S."/>
            <person name="Calhoun S."/>
            <person name="Kuo A."/>
            <person name="Mondo S."/>
            <person name="Pangilinan J."/>
            <person name="Riley R."/>
            <person name="Labutti K."/>
            <person name="Andreopoulos B."/>
            <person name="Lipzen A."/>
            <person name="Chen C."/>
            <person name="Yanf M."/>
            <person name="Daum C."/>
            <person name="Ng V."/>
            <person name="Clum A."/>
            <person name="Steindorff A."/>
            <person name="Ohm R."/>
            <person name="Martin F."/>
            <person name="Silar P."/>
            <person name="Natvig D."/>
            <person name="Lalanne C."/>
            <person name="Gautier V."/>
            <person name="Ament-Velasquez S.L."/>
            <person name="Kruys A."/>
            <person name="Hutchinson M.I."/>
            <person name="Powell A.J."/>
            <person name="Barry K."/>
            <person name="Miller A.N."/>
            <person name="Grigoriev I.V."/>
            <person name="Debuchy R."/>
            <person name="Gladieux P."/>
            <person name="Thoren M.H."/>
            <person name="Johannesson H."/>
        </authorList>
    </citation>
    <scope>NUCLEOTIDE SEQUENCE</scope>
    <source>
        <strain evidence="4">CBS 958.72</strain>
    </source>
</reference>
<keyword evidence="2" id="KW-0472">Membrane</keyword>
<dbReference type="AlphaFoldDB" id="A0AAE0K6U7"/>
<name>A0AAE0K6U7_9PEZI</name>
<sequence length="647" mass="73487">MSNSLWAIVLAVAILAWGKALAQSDSIPVTAATLPKDGMVGWVSPDARRSTWDIIWSCLSIFLACSWKCVHLNVPTPAEARGEWHHVRIFKKRVPFFPGSRLFDKWRRRLVWMLIISIAPEVGVALAVKQWRNARRTLKETTGRDKDSRLTMAHAFLTNMGGVVMRYIIIPHPHKTQSEKAEQPDVTKGRPEADLTVEPSITAFKSATGSQHDPEATTDEGDLLSQPIDFVWHLKGDGDSTSPTTDQDGSDIIGWRITNELTEEDIKGQSRSDAFTKLFAVVQSTWLVVQSIARAYRGLAITQLELATIAFIFCAILMYGFWWHQPFGIEQRHTVVRVHQVPPVVRYYDADCHLDERVPDIDEFFDLVFFNVLLIDAEDIHKDMVPTVALSLSGTAFAAIHLAAWNWEFPSPLIQSLWRSFAVTALVTSFLPFVQHVLFSAVDSLSDGVALLLFWIPAFIMSLSYIVARLGILVLTFYSFTSMPASAYKKVEWTGATPKRLNTYLIDCIEIYDNQELRDQTLFAAFRTDFIDWTEAHFKTLDKTLRTNLKYFLKDHSIYINNEGIISQQLFILAQGKKAPEWPEEEVELYSEERGMKFQSKQNPHFSGLSANPMYTDEDKFGGERYDILDSKVKIFGAYYQIIGIPQ</sequence>
<accession>A0AAE0K6U7</accession>
<dbReference type="PANTHER" id="PTHR35043:SF7">
    <property type="entry name" value="TRANSCRIPTION FACTOR DOMAIN-CONTAINING PROTEIN"/>
    <property type="match status" value="1"/>
</dbReference>
<feature type="transmembrane region" description="Helical" evidence="2">
    <location>
        <begin position="151"/>
        <end position="170"/>
    </location>
</feature>
<evidence type="ECO:0000313" key="4">
    <source>
        <dbReference type="EMBL" id="KAK3370969.1"/>
    </source>
</evidence>
<keyword evidence="5" id="KW-1185">Reference proteome</keyword>
<feature type="transmembrane region" description="Helical" evidence="2">
    <location>
        <begin position="417"/>
        <end position="434"/>
    </location>
</feature>
<keyword evidence="2" id="KW-0812">Transmembrane</keyword>
<organism evidence="4 5">
    <name type="scientific">Lasiosphaeria ovina</name>
    <dbReference type="NCBI Taxonomy" id="92902"/>
    <lineage>
        <taxon>Eukaryota</taxon>
        <taxon>Fungi</taxon>
        <taxon>Dikarya</taxon>
        <taxon>Ascomycota</taxon>
        <taxon>Pezizomycotina</taxon>
        <taxon>Sordariomycetes</taxon>
        <taxon>Sordariomycetidae</taxon>
        <taxon>Sordariales</taxon>
        <taxon>Lasiosphaeriaceae</taxon>
        <taxon>Lasiosphaeria</taxon>
    </lineage>
</organism>
<feature type="transmembrane region" description="Helical" evidence="2">
    <location>
        <begin position="384"/>
        <end position="405"/>
    </location>
</feature>
<keyword evidence="2" id="KW-1133">Transmembrane helix</keyword>
<comment type="caution">
    <text evidence="4">The sequence shown here is derived from an EMBL/GenBank/DDBJ whole genome shotgun (WGS) entry which is preliminary data.</text>
</comment>
<keyword evidence="3" id="KW-0732">Signal</keyword>
<feature type="signal peptide" evidence="3">
    <location>
        <begin position="1"/>
        <end position="22"/>
    </location>
</feature>
<dbReference type="EMBL" id="JAULSN010000005">
    <property type="protein sequence ID" value="KAK3370969.1"/>
    <property type="molecule type" value="Genomic_DNA"/>
</dbReference>
<dbReference type="Proteomes" id="UP001287356">
    <property type="component" value="Unassembled WGS sequence"/>
</dbReference>
<reference evidence="4" key="1">
    <citation type="journal article" date="2023" name="Mol. Phylogenet. Evol.">
        <title>Genome-scale phylogeny and comparative genomics of the fungal order Sordariales.</title>
        <authorList>
            <person name="Hensen N."/>
            <person name="Bonometti L."/>
            <person name="Westerberg I."/>
            <person name="Brannstrom I.O."/>
            <person name="Guillou S."/>
            <person name="Cros-Aarteil S."/>
            <person name="Calhoun S."/>
            <person name="Haridas S."/>
            <person name="Kuo A."/>
            <person name="Mondo S."/>
            <person name="Pangilinan J."/>
            <person name="Riley R."/>
            <person name="LaButti K."/>
            <person name="Andreopoulos B."/>
            <person name="Lipzen A."/>
            <person name="Chen C."/>
            <person name="Yan M."/>
            <person name="Daum C."/>
            <person name="Ng V."/>
            <person name="Clum A."/>
            <person name="Steindorff A."/>
            <person name="Ohm R.A."/>
            <person name="Martin F."/>
            <person name="Silar P."/>
            <person name="Natvig D.O."/>
            <person name="Lalanne C."/>
            <person name="Gautier V."/>
            <person name="Ament-Velasquez S.L."/>
            <person name="Kruys A."/>
            <person name="Hutchinson M.I."/>
            <person name="Powell A.J."/>
            <person name="Barry K."/>
            <person name="Miller A.N."/>
            <person name="Grigoriev I.V."/>
            <person name="Debuchy R."/>
            <person name="Gladieux P."/>
            <person name="Hiltunen Thoren M."/>
            <person name="Johannesson H."/>
        </authorList>
    </citation>
    <scope>NUCLEOTIDE SEQUENCE</scope>
    <source>
        <strain evidence="4">CBS 958.72</strain>
    </source>
</reference>